<evidence type="ECO:0000256" key="2">
    <source>
        <dbReference type="SAM" id="SignalP"/>
    </source>
</evidence>
<accession>A0ABU9C5Q0</accession>
<sequence>MRRWFAILLLCLLPLQFSWAAVAAYCGHEGNKPAQHLGHHEHQHAGDDAANSANAGSSKTADSGSTAGFDFDCGHCHGTCASVAVPPEPMVPAAGAAPWVASSQDALRTRAQSPPERPQWRALA</sequence>
<dbReference type="Pfam" id="PF11162">
    <property type="entry name" value="DUF2946"/>
    <property type="match status" value="1"/>
</dbReference>
<dbReference type="Proteomes" id="UP001379945">
    <property type="component" value="Unassembled WGS sequence"/>
</dbReference>
<evidence type="ECO:0000313" key="3">
    <source>
        <dbReference type="EMBL" id="MEK8046231.1"/>
    </source>
</evidence>
<dbReference type="InterPro" id="IPR021333">
    <property type="entry name" value="DUF2946"/>
</dbReference>
<organism evidence="3 4">
    <name type="scientific">Ideonella margarita</name>
    <dbReference type="NCBI Taxonomy" id="2984191"/>
    <lineage>
        <taxon>Bacteria</taxon>
        <taxon>Pseudomonadati</taxon>
        <taxon>Pseudomonadota</taxon>
        <taxon>Betaproteobacteria</taxon>
        <taxon>Burkholderiales</taxon>
        <taxon>Sphaerotilaceae</taxon>
        <taxon>Ideonella</taxon>
    </lineage>
</organism>
<keyword evidence="2" id="KW-0732">Signal</keyword>
<feature type="region of interest" description="Disordered" evidence="1">
    <location>
        <begin position="93"/>
        <end position="124"/>
    </location>
</feature>
<dbReference type="InterPro" id="IPR055013">
    <property type="entry name" value="CzcI"/>
</dbReference>
<dbReference type="NCBIfam" id="NF045614">
    <property type="entry name" value="efflu_CzcI_Cupr"/>
    <property type="match status" value="1"/>
</dbReference>
<feature type="compositionally biased region" description="Basic and acidic residues" evidence="1">
    <location>
        <begin position="38"/>
        <end position="47"/>
    </location>
</feature>
<gene>
    <name evidence="3" type="primary">czcI</name>
    <name evidence="3" type="ORF">AACH00_07755</name>
</gene>
<reference evidence="3 4" key="1">
    <citation type="submission" date="2024-04" db="EMBL/GenBank/DDBJ databases">
        <title>Novel species of the genus Ideonella isolated from streams.</title>
        <authorList>
            <person name="Lu H."/>
        </authorList>
    </citation>
    <scope>NUCLEOTIDE SEQUENCE [LARGE SCALE GENOMIC DNA]</scope>
    <source>
        <strain evidence="3 4">LYT19W</strain>
    </source>
</reference>
<keyword evidence="4" id="KW-1185">Reference proteome</keyword>
<feature type="chain" id="PRO_5045492829" evidence="2">
    <location>
        <begin position="24"/>
        <end position="124"/>
    </location>
</feature>
<proteinExistence type="predicted"/>
<name>A0ABU9C5Q0_9BURK</name>
<feature type="compositionally biased region" description="Low complexity" evidence="1">
    <location>
        <begin position="48"/>
        <end position="58"/>
    </location>
</feature>
<protein>
    <submittedName>
        <fullName evidence="3">Cation efflux protein, CzcI family</fullName>
    </submittedName>
</protein>
<comment type="caution">
    <text evidence="3">The sequence shown here is derived from an EMBL/GenBank/DDBJ whole genome shotgun (WGS) entry which is preliminary data.</text>
</comment>
<dbReference type="RefSeq" id="WP_341398520.1">
    <property type="nucleotide sequence ID" value="NZ_JBBUTI010000005.1"/>
</dbReference>
<feature type="compositionally biased region" description="Polar residues" evidence="1">
    <location>
        <begin position="101"/>
        <end position="112"/>
    </location>
</feature>
<evidence type="ECO:0000256" key="1">
    <source>
        <dbReference type="SAM" id="MobiDB-lite"/>
    </source>
</evidence>
<dbReference type="EMBL" id="JBBUTI010000005">
    <property type="protein sequence ID" value="MEK8046231.1"/>
    <property type="molecule type" value="Genomic_DNA"/>
</dbReference>
<evidence type="ECO:0000313" key="4">
    <source>
        <dbReference type="Proteomes" id="UP001379945"/>
    </source>
</evidence>
<feature type="region of interest" description="Disordered" evidence="1">
    <location>
        <begin position="34"/>
        <end position="64"/>
    </location>
</feature>
<feature type="signal peptide" evidence="2">
    <location>
        <begin position="1"/>
        <end position="23"/>
    </location>
</feature>